<keyword evidence="2" id="KW-1185">Reference proteome</keyword>
<dbReference type="EMBL" id="CP038485">
    <property type="protein sequence ID" value="QFZ26390.1"/>
    <property type="molecule type" value="Genomic_DNA"/>
</dbReference>
<gene>
    <name evidence="1" type="ORF">EJF14_20294</name>
</gene>
<reference evidence="2" key="1">
    <citation type="journal article" date="2019" name="MBio">
        <title>Comparative genomics for the elucidation of multidrug resistance (MDR) in Candida lusitaniae.</title>
        <authorList>
            <person name="Kannan A."/>
            <person name="Asner S.A."/>
            <person name="Trachsel E."/>
            <person name="Kelly S."/>
            <person name="Parker J."/>
            <person name="Sanglard D."/>
        </authorList>
    </citation>
    <scope>NUCLEOTIDE SEQUENCE [LARGE SCALE GENOMIC DNA]</scope>
    <source>
        <strain evidence="2">P1</strain>
    </source>
</reference>
<organism evidence="1 2">
    <name type="scientific">Clavispora lusitaniae</name>
    <name type="common">Candida lusitaniae</name>
    <dbReference type="NCBI Taxonomy" id="36911"/>
    <lineage>
        <taxon>Eukaryota</taxon>
        <taxon>Fungi</taxon>
        <taxon>Dikarya</taxon>
        <taxon>Ascomycota</taxon>
        <taxon>Saccharomycotina</taxon>
        <taxon>Pichiomycetes</taxon>
        <taxon>Metschnikowiaceae</taxon>
        <taxon>Clavispora</taxon>
    </lineage>
</organism>
<evidence type="ECO:0000313" key="1">
    <source>
        <dbReference type="EMBL" id="QFZ26390.1"/>
    </source>
</evidence>
<protein>
    <submittedName>
        <fullName evidence="1">F-box protein</fullName>
    </submittedName>
</protein>
<name>A0ACD0WGI8_CLALS</name>
<dbReference type="Proteomes" id="UP000326582">
    <property type="component" value="Chromosome 2"/>
</dbReference>
<accession>A0ACD0WGI8</accession>
<proteinExistence type="predicted"/>
<evidence type="ECO:0000313" key="2">
    <source>
        <dbReference type="Proteomes" id="UP000326582"/>
    </source>
</evidence>
<sequence>MLTRIPRCPPANYTYPSSSSETMGQSSSKPAFGAALTPSSTIPNSKSQNKSYLDRNLPNIFTVLNKEYANDYDYQRHHTKKDSAAEEQGGLFLSPVMSNETAISSLSASSVTKDFMLVDPQVVNVSQTQNFSPLLSLPMEILYQIIEIVYYDESTSSIPANLEKFSKTIPVLSKTFNQLAIRFLYKYAIFNRPHSFDRFLRNVVKQPDIGQYVEFMDFQTFTSIGLGRTGRMNQEIQMVTSETISTALRLCPNLIEFLASENIQDDMDVQVLSLLFNELPKIQAIDFCGASSKSFADAFNQLVIHDRMDSVMSDDSDTPDFSEHNLNHLFKLSFHDCSNLAPSVFQKILPHLVNLRRLDVTHTSITSTILFSHVPESCRLTHLSLARCSKLTTKDLIQFLTRHPAVSQGSLKWLNLQIDSNVVSPLSDQYLLFTLKSLNAPDLRYLNLGGMPVNKAVLNLIKTRFTNLESLAISHSNVDMNDLIQYMDNNLAIKFLDVTNCKALSRRNLTHFLKSCYDSNLEALEFDYRVLYDLTGGDHIRVDPVQTDFSIGSTAYLPQAWKFYDNEGRRSWIYKIDSSDPSYDAIISGNSSASSQPSGLVYYDLETGAKIESKTSKPAFLKYASRKINCSIGYYNLKTTKKKDYINGGLNESVWPVEFSQRGIYNYYSLNVK</sequence>